<evidence type="ECO:0008006" key="4">
    <source>
        <dbReference type="Google" id="ProtNLM"/>
    </source>
</evidence>
<proteinExistence type="predicted"/>
<sequence>MRNWFLPFMAIALTLGACNDGANEQAPEPEQQPEVEEQPEEEPQETEEQPVEQKAVPENFGERYFDQNDFIHAYPNALDSQFLSESIGLYMEYLVMMEDEEKFAEQYENLLDEFVVEEEENFFINWLIFEDATVNALIDDIRIAATLREADALFGQPEYSETADRIIETISRVQTNNGYTVDYYDWEVEYPAQRVTLSYLIADVPEDMNADRLLENVDADEVFFPEYFDVADEVYVKNEIVHMIDQLLIAINRERIGLSSEPFEEWLKTEWEEEGRLFGRYDRESLEATVAYESLAMYFYMNEYFLVIGEDEKAEQVKDRATEVAEANANGETHFFDFIHYHMMMEDESK</sequence>
<feature type="region of interest" description="Disordered" evidence="1">
    <location>
        <begin position="20"/>
        <end position="54"/>
    </location>
</feature>
<dbReference type="InterPro" id="IPR012341">
    <property type="entry name" value="6hp_glycosidase-like_sf"/>
</dbReference>
<protein>
    <recommendedName>
        <fullName evidence="4">Lipoprotein</fullName>
    </recommendedName>
</protein>
<dbReference type="RefSeq" id="WP_377278258.1">
    <property type="nucleotide sequence ID" value="NZ_JBHSGL010000005.1"/>
</dbReference>
<dbReference type="Proteomes" id="UP001595932">
    <property type="component" value="Unassembled WGS sequence"/>
</dbReference>
<keyword evidence="3" id="KW-1185">Reference proteome</keyword>
<evidence type="ECO:0000313" key="3">
    <source>
        <dbReference type="Proteomes" id="UP001595932"/>
    </source>
</evidence>
<dbReference type="InterPro" id="IPR008928">
    <property type="entry name" value="6-hairpin_glycosidase_sf"/>
</dbReference>
<evidence type="ECO:0000313" key="2">
    <source>
        <dbReference type="EMBL" id="MFC4712812.1"/>
    </source>
</evidence>
<comment type="caution">
    <text evidence="2">The sequence shown here is derived from an EMBL/GenBank/DDBJ whole genome shotgun (WGS) entry which is preliminary data.</text>
</comment>
<dbReference type="PROSITE" id="PS51257">
    <property type="entry name" value="PROKAR_LIPOPROTEIN"/>
    <property type="match status" value="1"/>
</dbReference>
<organism evidence="2 3">
    <name type="scientific">Planococcus dechangensis</name>
    <dbReference type="NCBI Taxonomy" id="1176255"/>
    <lineage>
        <taxon>Bacteria</taxon>
        <taxon>Bacillati</taxon>
        <taxon>Bacillota</taxon>
        <taxon>Bacilli</taxon>
        <taxon>Bacillales</taxon>
        <taxon>Caryophanaceae</taxon>
        <taxon>Planococcus</taxon>
    </lineage>
</organism>
<dbReference type="Gene3D" id="1.50.10.10">
    <property type="match status" value="1"/>
</dbReference>
<accession>A0ABV9MAC9</accession>
<gene>
    <name evidence="2" type="ORF">ACFO5U_08080</name>
</gene>
<dbReference type="SUPFAM" id="SSF48208">
    <property type="entry name" value="Six-hairpin glycosidases"/>
    <property type="match status" value="1"/>
</dbReference>
<reference evidence="3" key="1">
    <citation type="journal article" date="2019" name="Int. J. Syst. Evol. Microbiol.">
        <title>The Global Catalogue of Microorganisms (GCM) 10K type strain sequencing project: providing services to taxonomists for standard genome sequencing and annotation.</title>
        <authorList>
            <consortium name="The Broad Institute Genomics Platform"/>
            <consortium name="The Broad Institute Genome Sequencing Center for Infectious Disease"/>
            <person name="Wu L."/>
            <person name="Ma J."/>
        </authorList>
    </citation>
    <scope>NUCLEOTIDE SEQUENCE [LARGE SCALE GENOMIC DNA]</scope>
    <source>
        <strain evidence="3">CGMCC 1.12151</strain>
    </source>
</reference>
<dbReference type="EMBL" id="JBHSGL010000005">
    <property type="protein sequence ID" value="MFC4712812.1"/>
    <property type="molecule type" value="Genomic_DNA"/>
</dbReference>
<feature type="compositionally biased region" description="Acidic residues" evidence="1">
    <location>
        <begin position="31"/>
        <end position="50"/>
    </location>
</feature>
<evidence type="ECO:0000256" key="1">
    <source>
        <dbReference type="SAM" id="MobiDB-lite"/>
    </source>
</evidence>
<name>A0ABV9MAC9_9BACL</name>